<dbReference type="eggNOG" id="COG0325">
    <property type="taxonomic scope" value="Bacteria"/>
</dbReference>
<dbReference type="AlphaFoldDB" id="Q5QY56"/>
<dbReference type="KEGG" id="ilo:IL1974"/>
<dbReference type="HAMAP" id="MF_02087">
    <property type="entry name" value="PLP_homeostasis"/>
    <property type="match status" value="1"/>
</dbReference>
<evidence type="ECO:0000256" key="2">
    <source>
        <dbReference type="HAMAP-Rule" id="MF_02087"/>
    </source>
</evidence>
<dbReference type="HOGENOM" id="CLU_059988_0_1_6"/>
<dbReference type="Pfam" id="PF01168">
    <property type="entry name" value="Ala_racemase_N"/>
    <property type="match status" value="1"/>
</dbReference>
<dbReference type="NCBIfam" id="TIGR00044">
    <property type="entry name" value="YggS family pyridoxal phosphate-dependent enzyme"/>
    <property type="match status" value="1"/>
</dbReference>
<organism evidence="6 7">
    <name type="scientific">Idiomarina loihiensis (strain ATCC BAA-735 / DSM 15497 / L2-TR)</name>
    <dbReference type="NCBI Taxonomy" id="283942"/>
    <lineage>
        <taxon>Bacteria</taxon>
        <taxon>Pseudomonadati</taxon>
        <taxon>Pseudomonadota</taxon>
        <taxon>Gammaproteobacteria</taxon>
        <taxon>Alteromonadales</taxon>
        <taxon>Idiomarinaceae</taxon>
        <taxon>Idiomarina</taxon>
    </lineage>
</organism>
<comment type="cofactor">
    <cofactor evidence="3">
        <name>pyridoxal 5'-phosphate</name>
        <dbReference type="ChEBI" id="CHEBI:597326"/>
    </cofactor>
</comment>
<feature type="domain" description="Alanine racemase N-terminal" evidence="5">
    <location>
        <begin position="16"/>
        <end position="238"/>
    </location>
</feature>
<reference evidence="6 7" key="1">
    <citation type="journal article" date="2004" name="Proc. Natl. Acad. Sci. U.S.A.">
        <title>Genome sequence of the deep-sea gamma-proteobacterium Idiomarina loihiensis reveals amino acid fermentation as a source of carbon and energy.</title>
        <authorList>
            <person name="Hou S."/>
            <person name="Saw J.H."/>
            <person name="Lee K.S."/>
            <person name="Freitas T.A."/>
            <person name="Belisle C."/>
            <person name="Kawarabayasi Y."/>
            <person name="Donachie S.P."/>
            <person name="Pikina A."/>
            <person name="Galperin M.Y."/>
            <person name="Koonin E.V."/>
            <person name="Makarova K.S."/>
            <person name="Omelchenko M.V."/>
            <person name="Sorokin A."/>
            <person name="Wolf Y.I."/>
            <person name="Li Q.X."/>
            <person name="Keum Y.S."/>
            <person name="Campbell S."/>
            <person name="Denery J."/>
            <person name="Aizawa S."/>
            <person name="Shibata S."/>
            <person name="Malahoff A."/>
            <person name="Alam M."/>
        </authorList>
    </citation>
    <scope>NUCLEOTIDE SEQUENCE [LARGE SCALE GENOMIC DNA]</scope>
    <source>
        <strain evidence="7">ATCC BAA-735 / DSM 15497 / L2-TR</strain>
    </source>
</reference>
<accession>Q5QY56</accession>
<gene>
    <name evidence="6" type="ordered locus">IL1974</name>
</gene>
<comment type="similarity">
    <text evidence="2 4">Belongs to the pyridoxal phosphate-binding protein YggS/PROSC family.</text>
</comment>
<evidence type="ECO:0000313" key="7">
    <source>
        <dbReference type="Proteomes" id="UP000001171"/>
    </source>
</evidence>
<dbReference type="PANTHER" id="PTHR10146">
    <property type="entry name" value="PROLINE SYNTHETASE CO-TRANSCRIBED BACTERIAL HOMOLOG PROTEIN"/>
    <property type="match status" value="1"/>
</dbReference>
<dbReference type="SUPFAM" id="SSF51419">
    <property type="entry name" value="PLP-binding barrel"/>
    <property type="match status" value="1"/>
</dbReference>
<dbReference type="GO" id="GO:0030170">
    <property type="term" value="F:pyridoxal phosphate binding"/>
    <property type="evidence" value="ECO:0007669"/>
    <property type="project" value="UniProtKB-UniRule"/>
</dbReference>
<dbReference type="STRING" id="283942.IL1974"/>
<protein>
    <recommendedName>
        <fullName evidence="2">Pyridoxal phosphate homeostasis protein</fullName>
        <shortName evidence="2">PLP homeostasis protein</shortName>
    </recommendedName>
</protein>
<dbReference type="Proteomes" id="UP000001171">
    <property type="component" value="Chromosome"/>
</dbReference>
<dbReference type="CDD" id="cd06824">
    <property type="entry name" value="PLPDE_III_Yggs_like"/>
    <property type="match status" value="1"/>
</dbReference>
<dbReference type="PIRSF" id="PIRSF004848">
    <property type="entry name" value="YBL036c_PLPDEIII"/>
    <property type="match status" value="1"/>
</dbReference>
<evidence type="ECO:0000259" key="5">
    <source>
        <dbReference type="Pfam" id="PF01168"/>
    </source>
</evidence>
<evidence type="ECO:0000256" key="4">
    <source>
        <dbReference type="RuleBase" id="RU004514"/>
    </source>
</evidence>
<feature type="modified residue" description="N6-(pyridoxal phosphate)lysine" evidence="2 3">
    <location>
        <position position="44"/>
    </location>
</feature>
<comment type="function">
    <text evidence="2">Pyridoxal 5'-phosphate (PLP)-binding protein, which is involved in PLP homeostasis.</text>
</comment>
<dbReference type="InterPro" id="IPR011078">
    <property type="entry name" value="PyrdxlP_homeostasis"/>
</dbReference>
<name>Q5QY56_IDILO</name>
<evidence type="ECO:0000256" key="1">
    <source>
        <dbReference type="ARBA" id="ARBA00022898"/>
    </source>
</evidence>
<dbReference type="InterPro" id="IPR029066">
    <property type="entry name" value="PLP-binding_barrel"/>
</dbReference>
<keyword evidence="1 2" id="KW-0663">Pyridoxal phosphate</keyword>
<sequence length="240" mass="27146">MTVAMTTKVAEKITNNLAEIRQQLQILSEESPHQQSVKLLAVSKKHSLEAIKAAIAAGQMHFGENYVQEAVAKITQLKEQTTDPVQWHFIGPVQSNKTKDIAQHFDWVQSVEREKIARRLNEQRPDDSQQLNLLLQVNIDDDDNKSGLAPEQVEALAEYVMNCPKLKLRGLMTILKAGTTEDEREKSFQQMYKLYQQLQQTYGEQIDTLSMGMSGDMRQAVLEGANMVRIGTAIFGERES</sequence>
<keyword evidence="7" id="KW-1185">Reference proteome</keyword>
<dbReference type="InterPro" id="IPR001608">
    <property type="entry name" value="Ala_racemase_N"/>
</dbReference>
<proteinExistence type="inferred from homology"/>
<evidence type="ECO:0000313" key="6">
    <source>
        <dbReference type="EMBL" id="AAV82806.1"/>
    </source>
</evidence>
<dbReference type="PANTHER" id="PTHR10146:SF14">
    <property type="entry name" value="PYRIDOXAL PHOSPHATE HOMEOSTASIS PROTEIN"/>
    <property type="match status" value="1"/>
</dbReference>
<evidence type="ECO:0000256" key="3">
    <source>
        <dbReference type="PIRSR" id="PIRSR004848-1"/>
    </source>
</evidence>
<dbReference type="FunFam" id="3.20.20.10:FF:000018">
    <property type="entry name" value="Pyridoxal phosphate homeostasis protein"/>
    <property type="match status" value="1"/>
</dbReference>
<dbReference type="PROSITE" id="PS01211">
    <property type="entry name" value="UPF0001"/>
    <property type="match status" value="1"/>
</dbReference>
<dbReference type="EMBL" id="AE017340">
    <property type="protein sequence ID" value="AAV82806.1"/>
    <property type="molecule type" value="Genomic_DNA"/>
</dbReference>
<dbReference type="Gene3D" id="3.20.20.10">
    <property type="entry name" value="Alanine racemase"/>
    <property type="match status" value="1"/>
</dbReference>